<dbReference type="RefSeq" id="WP_022610907.1">
    <property type="nucleotide sequence ID" value="NZ_LK391965.1"/>
</dbReference>
<dbReference type="AlphaFoldDB" id="A0AAV2VLN5"/>
<proteinExistence type="predicted"/>
<comment type="caution">
    <text evidence="1">The sequence shown here is derived from an EMBL/GenBank/DDBJ whole genome shotgun (WGS) entry which is preliminary data.</text>
</comment>
<name>A0AAV2VLN5_9VIBR</name>
<protein>
    <recommendedName>
        <fullName evidence="3">N-acetyltransferase domain-containing protein</fullName>
    </recommendedName>
</protein>
<evidence type="ECO:0000313" key="2">
    <source>
        <dbReference type="Proteomes" id="UP000018211"/>
    </source>
</evidence>
<evidence type="ECO:0008006" key="3">
    <source>
        <dbReference type="Google" id="ProtNLM"/>
    </source>
</evidence>
<reference evidence="1 2" key="1">
    <citation type="journal article" date="2013" name="ISME J.">
        <title>Comparative genomics of pathogenic lineages of Vibrio nigripulchritudo identifies virulence-associated traits.</title>
        <authorList>
            <person name="Goudenege D."/>
            <person name="Labreuche Y."/>
            <person name="Krin E."/>
            <person name="Ansquer D."/>
            <person name="Mangenot S."/>
            <person name="Calteau A."/>
            <person name="Medigue C."/>
            <person name="Mazel D."/>
            <person name="Polz M.F."/>
            <person name="Le Roux F."/>
        </authorList>
    </citation>
    <scope>NUCLEOTIDE SEQUENCE [LARGE SCALE GENOMIC DNA]</scope>
    <source>
        <strain evidence="1 2">SOn1</strain>
    </source>
</reference>
<gene>
    <name evidence="1" type="ORF">VIBNISOn1_1480012</name>
</gene>
<dbReference type="Proteomes" id="UP000018211">
    <property type="component" value="Unassembled WGS sequence"/>
</dbReference>
<accession>A0AAV2VLN5</accession>
<dbReference type="InterPro" id="IPR016181">
    <property type="entry name" value="Acyl_CoA_acyltransferase"/>
</dbReference>
<dbReference type="SUPFAM" id="SSF55729">
    <property type="entry name" value="Acyl-CoA N-acyltransferases (Nat)"/>
    <property type="match status" value="1"/>
</dbReference>
<evidence type="ECO:0000313" key="1">
    <source>
        <dbReference type="EMBL" id="CCO45438.1"/>
    </source>
</evidence>
<organism evidence="1 2">
    <name type="scientific">Vibrio nigripulchritudo SOn1</name>
    <dbReference type="NCBI Taxonomy" id="1238450"/>
    <lineage>
        <taxon>Bacteria</taxon>
        <taxon>Pseudomonadati</taxon>
        <taxon>Pseudomonadota</taxon>
        <taxon>Gammaproteobacteria</taxon>
        <taxon>Vibrionales</taxon>
        <taxon>Vibrionaceae</taxon>
        <taxon>Vibrio</taxon>
    </lineage>
</organism>
<dbReference type="EMBL" id="CAOF01000055">
    <property type="protein sequence ID" value="CCO45438.1"/>
    <property type="molecule type" value="Genomic_DNA"/>
</dbReference>
<sequence>MTIRVFNASTEFGQYKEARKTIVEIYNEHSMLCHEKADVVRSDFSKPELCWCFDLGEENGGIVVEQFIQESSMAVITFAALAPNMRGEGLIKLLIKFASRFLLTQTNALIVAVQVNPNDCKDIWKHLGFIEEQHDSTAGNRILFLNQETAKPYMP</sequence>